<dbReference type="Proteomes" id="UP000824469">
    <property type="component" value="Unassembled WGS sequence"/>
</dbReference>
<organism evidence="1 2">
    <name type="scientific">Taxus chinensis</name>
    <name type="common">Chinese yew</name>
    <name type="synonym">Taxus wallichiana var. chinensis</name>
    <dbReference type="NCBI Taxonomy" id="29808"/>
    <lineage>
        <taxon>Eukaryota</taxon>
        <taxon>Viridiplantae</taxon>
        <taxon>Streptophyta</taxon>
        <taxon>Embryophyta</taxon>
        <taxon>Tracheophyta</taxon>
        <taxon>Spermatophyta</taxon>
        <taxon>Pinopsida</taxon>
        <taxon>Pinidae</taxon>
        <taxon>Conifers II</taxon>
        <taxon>Cupressales</taxon>
        <taxon>Taxaceae</taxon>
        <taxon>Taxus</taxon>
    </lineage>
</organism>
<sequence length="71" mass="8246">GRICRWIFLFQEFDFTVVVKPGKSNSGLDQLSRIQSGEEPQTIEETMPDAQLYRLQRCTIRIRGHCCLSKD</sequence>
<reference evidence="1 2" key="1">
    <citation type="journal article" date="2021" name="Nat. Plants">
        <title>The Taxus genome provides insights into paclitaxel biosynthesis.</title>
        <authorList>
            <person name="Xiong X."/>
            <person name="Gou J."/>
            <person name="Liao Q."/>
            <person name="Li Y."/>
            <person name="Zhou Q."/>
            <person name="Bi G."/>
            <person name="Li C."/>
            <person name="Du R."/>
            <person name="Wang X."/>
            <person name="Sun T."/>
            <person name="Guo L."/>
            <person name="Liang H."/>
            <person name="Lu P."/>
            <person name="Wu Y."/>
            <person name="Zhang Z."/>
            <person name="Ro D.K."/>
            <person name="Shang Y."/>
            <person name="Huang S."/>
            <person name="Yan J."/>
        </authorList>
    </citation>
    <scope>NUCLEOTIDE SEQUENCE [LARGE SCALE GENOMIC DNA]</scope>
    <source>
        <strain evidence="1">Ta-2019</strain>
    </source>
</reference>
<accession>A0AA38LC52</accession>
<evidence type="ECO:0000313" key="1">
    <source>
        <dbReference type="EMBL" id="KAH9319683.1"/>
    </source>
</evidence>
<keyword evidence="2" id="KW-1185">Reference proteome</keyword>
<comment type="caution">
    <text evidence="1">The sequence shown here is derived from an EMBL/GenBank/DDBJ whole genome shotgun (WGS) entry which is preliminary data.</text>
</comment>
<evidence type="ECO:0000313" key="2">
    <source>
        <dbReference type="Proteomes" id="UP000824469"/>
    </source>
</evidence>
<protein>
    <submittedName>
        <fullName evidence="1">Uncharacterized protein</fullName>
    </submittedName>
</protein>
<proteinExistence type="predicted"/>
<feature type="non-terminal residue" evidence="1">
    <location>
        <position position="71"/>
    </location>
</feature>
<feature type="non-terminal residue" evidence="1">
    <location>
        <position position="1"/>
    </location>
</feature>
<dbReference type="AlphaFoldDB" id="A0AA38LC52"/>
<name>A0AA38LC52_TAXCH</name>
<gene>
    <name evidence="1" type="ORF">KI387_021452</name>
</gene>
<dbReference type="EMBL" id="JAHRHJ020000004">
    <property type="protein sequence ID" value="KAH9319683.1"/>
    <property type="molecule type" value="Genomic_DNA"/>
</dbReference>